<dbReference type="Proteomes" id="UP000233551">
    <property type="component" value="Unassembled WGS sequence"/>
</dbReference>
<dbReference type="EMBL" id="PGOL01005180">
    <property type="protein sequence ID" value="PKI35875.1"/>
    <property type="molecule type" value="Genomic_DNA"/>
</dbReference>
<accession>A0A2I0HVZ5</accession>
<comment type="caution">
    <text evidence="1">The sequence shown here is derived from an EMBL/GenBank/DDBJ whole genome shotgun (WGS) entry which is preliminary data.</text>
</comment>
<sequence>MWCLWEVGLGRGSQYGIVELEKGNVQSCVPMRGWSVVGLCISGPGPTWRQVGARTWAVLILPLVGRGDRRSIRRLRESGRYWEIANQIGRRVRVTVAVESTDSSEDLVEASILRGEWTSTGSLPEPL</sequence>
<evidence type="ECO:0000313" key="1">
    <source>
        <dbReference type="EMBL" id="PKI35875.1"/>
    </source>
</evidence>
<organism evidence="1 2">
    <name type="scientific">Punica granatum</name>
    <name type="common">Pomegranate</name>
    <dbReference type="NCBI Taxonomy" id="22663"/>
    <lineage>
        <taxon>Eukaryota</taxon>
        <taxon>Viridiplantae</taxon>
        <taxon>Streptophyta</taxon>
        <taxon>Embryophyta</taxon>
        <taxon>Tracheophyta</taxon>
        <taxon>Spermatophyta</taxon>
        <taxon>Magnoliopsida</taxon>
        <taxon>eudicotyledons</taxon>
        <taxon>Gunneridae</taxon>
        <taxon>Pentapetalae</taxon>
        <taxon>rosids</taxon>
        <taxon>malvids</taxon>
        <taxon>Myrtales</taxon>
        <taxon>Lythraceae</taxon>
        <taxon>Punica</taxon>
    </lineage>
</organism>
<protein>
    <submittedName>
        <fullName evidence="1">Uncharacterized protein</fullName>
    </submittedName>
</protein>
<gene>
    <name evidence="1" type="ORF">CRG98_043734</name>
</gene>
<name>A0A2I0HVZ5_PUNGR</name>
<evidence type="ECO:0000313" key="2">
    <source>
        <dbReference type="Proteomes" id="UP000233551"/>
    </source>
</evidence>
<reference evidence="1 2" key="1">
    <citation type="submission" date="2017-11" db="EMBL/GenBank/DDBJ databases">
        <title>De-novo sequencing of pomegranate (Punica granatum L.) genome.</title>
        <authorList>
            <person name="Akparov Z."/>
            <person name="Amiraslanov A."/>
            <person name="Hajiyeva S."/>
            <person name="Abbasov M."/>
            <person name="Kaur K."/>
            <person name="Hamwieh A."/>
            <person name="Solovyev V."/>
            <person name="Salamov A."/>
            <person name="Braich B."/>
            <person name="Kosarev P."/>
            <person name="Mahmoud A."/>
            <person name="Hajiyev E."/>
            <person name="Babayeva S."/>
            <person name="Izzatullayeva V."/>
            <person name="Mammadov A."/>
            <person name="Mammadov A."/>
            <person name="Sharifova S."/>
            <person name="Ojaghi J."/>
            <person name="Eynullazada K."/>
            <person name="Bayramov B."/>
            <person name="Abdulazimova A."/>
            <person name="Shahmuradov I."/>
        </authorList>
    </citation>
    <scope>NUCLEOTIDE SEQUENCE [LARGE SCALE GENOMIC DNA]</scope>
    <source>
        <strain evidence="2">cv. AG2017</strain>
        <tissue evidence="1">Leaf</tissue>
    </source>
</reference>
<dbReference type="AlphaFoldDB" id="A0A2I0HVZ5"/>
<keyword evidence="2" id="KW-1185">Reference proteome</keyword>
<proteinExistence type="predicted"/>